<dbReference type="Proteomes" id="UP001217089">
    <property type="component" value="Unassembled WGS sequence"/>
</dbReference>
<dbReference type="InterPro" id="IPR011030">
    <property type="entry name" value="Lipovitellin_superhlx_dom"/>
</dbReference>
<evidence type="ECO:0000313" key="1">
    <source>
        <dbReference type="EMBL" id="KAJ8312549.1"/>
    </source>
</evidence>
<organism evidence="1 2">
    <name type="scientific">Tegillarca granosa</name>
    <name type="common">Malaysian cockle</name>
    <name type="synonym">Anadara granosa</name>
    <dbReference type="NCBI Taxonomy" id="220873"/>
    <lineage>
        <taxon>Eukaryota</taxon>
        <taxon>Metazoa</taxon>
        <taxon>Spiralia</taxon>
        <taxon>Lophotrochozoa</taxon>
        <taxon>Mollusca</taxon>
        <taxon>Bivalvia</taxon>
        <taxon>Autobranchia</taxon>
        <taxon>Pteriomorphia</taxon>
        <taxon>Arcoida</taxon>
        <taxon>Arcoidea</taxon>
        <taxon>Arcidae</taxon>
        <taxon>Tegillarca</taxon>
    </lineage>
</organism>
<protein>
    <submittedName>
        <fullName evidence="1">Uncharacterized protein</fullName>
    </submittedName>
</protein>
<comment type="caution">
    <text evidence="1">The sequence shown here is derived from an EMBL/GenBank/DDBJ whole genome shotgun (WGS) entry which is preliminary data.</text>
</comment>
<proteinExistence type="predicted"/>
<dbReference type="Gene3D" id="1.25.10.20">
    <property type="entry name" value="Vitellinogen, superhelical"/>
    <property type="match status" value="1"/>
</dbReference>
<accession>A0ABQ9F5A3</accession>
<dbReference type="EMBL" id="JARBDR010000440">
    <property type="protein sequence ID" value="KAJ8312549.1"/>
    <property type="molecule type" value="Genomic_DNA"/>
</dbReference>
<evidence type="ECO:0000313" key="2">
    <source>
        <dbReference type="Proteomes" id="UP001217089"/>
    </source>
</evidence>
<keyword evidence="2" id="KW-1185">Reference proteome</keyword>
<name>A0ABQ9F5A3_TEGGR</name>
<gene>
    <name evidence="1" type="ORF">KUTeg_009922</name>
</gene>
<reference evidence="1 2" key="1">
    <citation type="submission" date="2022-12" db="EMBL/GenBank/DDBJ databases">
        <title>Chromosome-level genome of Tegillarca granosa.</title>
        <authorList>
            <person name="Kim J."/>
        </authorList>
    </citation>
    <scope>NUCLEOTIDE SEQUENCE [LARGE SCALE GENOMIC DNA]</scope>
    <source>
        <strain evidence="1">Teg-2019</strain>
        <tissue evidence="1">Adductor muscle</tissue>
    </source>
</reference>
<sequence>MTLNTKILQYSMSSKDNSSIAVNRTECVIKLRKIFTSQLNDEDYKTIAENTLKMKCELNDTVCTDHKNLFIDLISRKGDNESQTLMIKYLLQPSDAVEKEKQRCLLHCIALENPLKELVLAVEEICFGKDDVLHGNERLDKTQKKACLTLGALAKTIQHTDPEAAHRIRFSYRGLTLVAKSSKIIKPRMKRSVTRVDKDRLHHIVTKMALIHVLGNAGMQRSVHHISADALFLSSIQDDSDIVRNMAFEMYKKHPKGSANITEEQQHTILSQRYTYPILMRLKRGIFDASFKDGLYFAINLPGINWKKEIGSDAIGASFGLIIRNRLELELVKPLEGHFEVDVYNTAYAEAHCGLINLQIDIFRALLCYKGHIGYQLNILKDFGINDIQDLAKIFDKIVGTVVDPIKKAVDAFKNIINFFKNGGIQKLFNEIVAFIKNLPQILKKIADDFVQFVIEAVDFGGFPIIQKIKNIVIKIRTFIDDVQEDIMGFYHIILSTLQTIVDSVTVTLPYIGKLIMDAISTIVSSMKNLIRKPGQAISGVAESIIKIKMAISMFIDVKNQILDACFFTKGNSKSNQ</sequence>